<evidence type="ECO:0000256" key="1">
    <source>
        <dbReference type="ARBA" id="ARBA00004141"/>
    </source>
</evidence>
<keyword evidence="3 5" id="KW-1133">Transmembrane helix</keyword>
<comment type="caution">
    <text evidence="6">The sequence shown here is derived from an EMBL/GenBank/DDBJ whole genome shotgun (WGS) entry which is preliminary data.</text>
</comment>
<dbReference type="AlphaFoldDB" id="A0A178M6M9"/>
<evidence type="ECO:0000256" key="5">
    <source>
        <dbReference type="SAM" id="Phobius"/>
    </source>
</evidence>
<dbReference type="Pfam" id="PF02674">
    <property type="entry name" value="Colicin_V"/>
    <property type="match status" value="1"/>
</dbReference>
<keyword evidence="4 5" id="KW-0472">Membrane</keyword>
<dbReference type="STRING" id="1707952.A6A03_18050"/>
<name>A0A178M6M9_9CHLR</name>
<protein>
    <submittedName>
        <fullName evidence="6">Colicin V production protein</fullName>
    </submittedName>
</protein>
<keyword evidence="2 5" id="KW-0812">Transmembrane</keyword>
<organism evidence="6 7">
    <name type="scientific">Chloroflexus islandicus</name>
    <dbReference type="NCBI Taxonomy" id="1707952"/>
    <lineage>
        <taxon>Bacteria</taxon>
        <taxon>Bacillati</taxon>
        <taxon>Chloroflexota</taxon>
        <taxon>Chloroflexia</taxon>
        <taxon>Chloroflexales</taxon>
        <taxon>Chloroflexineae</taxon>
        <taxon>Chloroflexaceae</taxon>
        <taxon>Chloroflexus</taxon>
    </lineage>
</organism>
<comment type="subcellular location">
    <subcellularLocation>
        <location evidence="1">Membrane</location>
        <topology evidence="1">Multi-pass membrane protein</topology>
    </subcellularLocation>
</comment>
<dbReference type="GO" id="GO:0009403">
    <property type="term" value="P:toxin biosynthetic process"/>
    <property type="evidence" value="ECO:0007669"/>
    <property type="project" value="InterPro"/>
</dbReference>
<evidence type="ECO:0000313" key="7">
    <source>
        <dbReference type="Proteomes" id="UP000078287"/>
    </source>
</evidence>
<keyword evidence="7" id="KW-1185">Reference proteome</keyword>
<dbReference type="GO" id="GO:0016020">
    <property type="term" value="C:membrane"/>
    <property type="evidence" value="ECO:0007669"/>
    <property type="project" value="UniProtKB-SubCell"/>
</dbReference>
<evidence type="ECO:0000256" key="4">
    <source>
        <dbReference type="ARBA" id="ARBA00023136"/>
    </source>
</evidence>
<dbReference type="Proteomes" id="UP000078287">
    <property type="component" value="Unassembled WGS sequence"/>
</dbReference>
<reference evidence="6 7" key="1">
    <citation type="submission" date="2016-04" db="EMBL/GenBank/DDBJ databases">
        <title>Chloroflexus islandicus sp. nov., a thermophilic filamentous anoxygenic phototrophic bacterium from geyser Strokkur (Iceland).</title>
        <authorList>
            <person name="Gaisin V.A."/>
            <person name="Kalashnikov A.M."/>
            <person name="Sukhacheva M.V."/>
            <person name="Grouzdev D.S."/>
            <person name="Ivanov T.M."/>
            <person name="Kuznetsov B."/>
            <person name="Gorlenko V.M."/>
        </authorList>
    </citation>
    <scope>NUCLEOTIDE SEQUENCE [LARGE SCALE GENOMIC DNA]</scope>
    <source>
        <strain evidence="7">isl-2</strain>
    </source>
</reference>
<dbReference type="EMBL" id="LWQS01000076">
    <property type="protein sequence ID" value="OAN43695.1"/>
    <property type="molecule type" value="Genomic_DNA"/>
</dbReference>
<evidence type="ECO:0000256" key="3">
    <source>
        <dbReference type="ARBA" id="ARBA00022989"/>
    </source>
</evidence>
<dbReference type="OrthoDB" id="160277at2"/>
<feature type="transmembrane region" description="Helical" evidence="5">
    <location>
        <begin position="64"/>
        <end position="88"/>
    </location>
</feature>
<dbReference type="PANTHER" id="PTHR37306">
    <property type="entry name" value="COLICIN V PRODUCTION PROTEIN"/>
    <property type="match status" value="1"/>
</dbReference>
<evidence type="ECO:0000256" key="2">
    <source>
        <dbReference type="ARBA" id="ARBA00022692"/>
    </source>
</evidence>
<dbReference type="InterPro" id="IPR003825">
    <property type="entry name" value="Colicin-V_CvpA"/>
</dbReference>
<dbReference type="RefSeq" id="WP_066790016.1">
    <property type="nucleotide sequence ID" value="NZ_LWQS01000076.1"/>
</dbReference>
<dbReference type="PANTHER" id="PTHR37306:SF1">
    <property type="entry name" value="COLICIN V PRODUCTION PROTEIN"/>
    <property type="match status" value="1"/>
</dbReference>
<proteinExistence type="predicted"/>
<gene>
    <name evidence="6" type="ORF">A6A03_18050</name>
</gene>
<sequence>MTNVDIAIFVVLGLFAILGLYWGLIRQVLAVVGVVVGFMLAGQYGTEVAVWLGSFITDPNLAQVLGFIAVLLLVSSVASLIASLLHSMAGLMFLGWLDHLLGALLGLVQGVIAVTAVLIVLVVFPVEPWSGWLQSSLLAGWLLRLGEPLTLLLPDLFAAAVRTFNEFGILP</sequence>
<feature type="transmembrane region" description="Helical" evidence="5">
    <location>
        <begin position="6"/>
        <end position="24"/>
    </location>
</feature>
<feature type="transmembrane region" description="Helical" evidence="5">
    <location>
        <begin position="31"/>
        <end position="52"/>
    </location>
</feature>
<feature type="transmembrane region" description="Helical" evidence="5">
    <location>
        <begin position="100"/>
        <end position="124"/>
    </location>
</feature>
<evidence type="ECO:0000313" key="6">
    <source>
        <dbReference type="EMBL" id="OAN43695.1"/>
    </source>
</evidence>
<accession>A0A178M6M9</accession>